<accession>A0ABR7IZ83</accession>
<evidence type="ECO:0000313" key="2">
    <source>
        <dbReference type="Proteomes" id="UP000605990"/>
    </source>
</evidence>
<gene>
    <name evidence="1" type="ORF">H8R27_09370</name>
</gene>
<name>A0ABR7IZ83_9FLAO</name>
<proteinExistence type="predicted"/>
<keyword evidence="2" id="KW-1185">Reference proteome</keyword>
<comment type="caution">
    <text evidence="1">The sequence shown here is derived from an EMBL/GenBank/DDBJ whole genome shotgun (WGS) entry which is preliminary data.</text>
</comment>
<organism evidence="1 2">
    <name type="scientific">Flavobacterium bernardetii</name>
    <dbReference type="NCBI Taxonomy" id="2813823"/>
    <lineage>
        <taxon>Bacteria</taxon>
        <taxon>Pseudomonadati</taxon>
        <taxon>Bacteroidota</taxon>
        <taxon>Flavobacteriia</taxon>
        <taxon>Flavobacteriales</taxon>
        <taxon>Flavobacteriaceae</taxon>
        <taxon>Flavobacterium</taxon>
    </lineage>
</organism>
<dbReference type="RefSeq" id="WP_166129369.1">
    <property type="nucleotide sequence ID" value="NZ_JAANOQ010000006.1"/>
</dbReference>
<evidence type="ECO:0000313" key="1">
    <source>
        <dbReference type="EMBL" id="MBC5835094.1"/>
    </source>
</evidence>
<dbReference type="Proteomes" id="UP000605990">
    <property type="component" value="Unassembled WGS sequence"/>
</dbReference>
<reference evidence="1 2" key="1">
    <citation type="submission" date="2020-08" db="EMBL/GenBank/DDBJ databases">
        <title>Description of novel Flavobacterium F-408 isolate.</title>
        <authorList>
            <person name="Saticioglu I.B."/>
            <person name="Duman M."/>
            <person name="Altun S."/>
        </authorList>
    </citation>
    <scope>NUCLEOTIDE SEQUENCE [LARGE SCALE GENOMIC DNA]</scope>
    <source>
        <strain evidence="1 2">F-408</strain>
    </source>
</reference>
<protein>
    <submittedName>
        <fullName evidence="1">Uncharacterized protein</fullName>
    </submittedName>
</protein>
<sequence>MIKIILFLLFSLLTYSQNNKETDYTNYHKNINRAEIFFFKEQNIDSSLFYYEKVFKDYDFIFLKDLIVCAQIAKHSNKPFIKYIEKGFEFGLKIEHLKNYPIFGDIAKLEKENKLKEKYNKTRKLYLKKIDFDYLDFVYDIAINDQCNKHTKEYKSFKQKSMYSLKKRIITKGFPGERLLGILDSTIFSEAKIKNKDIKYRITQQPKAKTFDKEPEGGLVQTIIFPYFMHFDYCFFKEFDNKQLINEIKKGNIHPRDIAFYNDVAFTTLFGANVCSCKEHETNGFYFSTFGFDEHLFNSKVANKLRESMFMVPYEIDVLKLEHEKKYSFKLFHGKFGFR</sequence>
<dbReference type="EMBL" id="JACRUN010000005">
    <property type="protein sequence ID" value="MBC5835094.1"/>
    <property type="molecule type" value="Genomic_DNA"/>
</dbReference>